<reference evidence="1" key="3">
    <citation type="submission" date="2023-08" db="EMBL/GenBank/DDBJ databases">
        <title>Vibrio cholerae Outbreaks in Tanzania Exemplify Founder Flush: Simultaneous Increases in Population Size and Genetic Diversity.</title>
        <authorList>
            <person name="Debes A.K."/>
            <person name="Mohammed A."/>
            <person name="Maseke I."/>
            <person name="Almeida M."/>
            <person name="Li S."/>
            <person name="Matimba H."/>
            <person name="Joachim A."/>
            <person name="Mizinduko M."/>
            <person name="Nyanga S."/>
            <person name="Kelly M."/>
            <person name="Kachwamba Y."/>
            <person name="Schaffer A.M."/>
            <person name="Nyanga A.S."/>
            <person name="Mghamba J."/>
            <person name="Mosha F.S."/>
            <person name="Sack D.A."/>
            <person name="Stine O.C."/>
        </authorList>
    </citation>
    <scope>NUCLEOTIDE SEQUENCE</scope>
    <source>
        <strain evidence="1">TDS0091212</strain>
    </source>
</reference>
<evidence type="ECO:0000313" key="1">
    <source>
        <dbReference type="EMBL" id="MBS7671859.1"/>
    </source>
</evidence>
<dbReference type="Proteomes" id="UP001196338">
    <property type="component" value="Unassembled WGS sequence"/>
</dbReference>
<gene>
    <name evidence="2" type="ORF">D6U24_19395</name>
    <name evidence="1" type="ORF">KIN13_00160</name>
</gene>
<dbReference type="RefSeq" id="WP_000707351.1">
    <property type="nucleotide sequence ID" value="NZ_CADDXB010000031.1"/>
</dbReference>
<proteinExistence type="predicted"/>
<accession>A0A7X3EXJ9</accession>
<name>A0A7X3EXJ9_VIBCL</name>
<feature type="non-terminal residue" evidence="2">
    <location>
        <position position="1"/>
    </location>
</feature>
<organism evidence="2 3">
    <name type="scientific">Vibrio cholerae</name>
    <dbReference type="NCBI Taxonomy" id="666"/>
    <lineage>
        <taxon>Bacteria</taxon>
        <taxon>Pseudomonadati</taxon>
        <taxon>Pseudomonadota</taxon>
        <taxon>Gammaproteobacteria</taxon>
        <taxon>Vibrionales</taxon>
        <taxon>Vibrionaceae</taxon>
        <taxon>Vibrio</taxon>
    </lineage>
</organism>
<dbReference type="EMBL" id="JAHBND010000027">
    <property type="protein sequence ID" value="MBS7671859.1"/>
    <property type="molecule type" value="Genomic_DNA"/>
</dbReference>
<dbReference type="Proteomes" id="UP000471242">
    <property type="component" value="Unassembled WGS sequence"/>
</dbReference>
<comment type="caution">
    <text evidence="2">The sequence shown here is derived from an EMBL/GenBank/DDBJ whole genome shotgun (WGS) entry which is preliminary data.</text>
</comment>
<sequence length="59" mass="6786">LTLFIVRYHLSQKKNQTLALHVLCLELLVNHNFVSLQLDATFPEPEFPPYGQGSFKSEI</sequence>
<dbReference type="EMBL" id="QZRB01000050">
    <property type="protein sequence ID" value="MVD25489.1"/>
    <property type="molecule type" value="Genomic_DNA"/>
</dbReference>
<reference evidence="1" key="2">
    <citation type="submission" date="2021-05" db="EMBL/GenBank/DDBJ databases">
        <authorList>
            <person name="Stine C."/>
        </authorList>
    </citation>
    <scope>NUCLEOTIDE SEQUENCE</scope>
    <source>
        <strain evidence="1">TDS0091212</strain>
    </source>
</reference>
<protein>
    <submittedName>
        <fullName evidence="2">Uncharacterized protein</fullName>
    </submittedName>
</protein>
<evidence type="ECO:0000313" key="2">
    <source>
        <dbReference type="EMBL" id="MVD25489.1"/>
    </source>
</evidence>
<reference evidence="2 3" key="1">
    <citation type="submission" date="2018-09" db="EMBL/GenBank/DDBJ databases">
        <title>Genomic epidemiology reveals two lineages of Vibrio cholerae that can cause global cholera epidemics despite absence of cholera toxin gene.</title>
        <authorList>
            <person name="Wang H."/>
            <person name="Zen W."/>
            <person name="Yu H."/>
            <person name="Zhang W."/>
            <person name="Pan J."/>
            <person name="Yang C."/>
            <person name="Cui Y."/>
        </authorList>
    </citation>
    <scope>NUCLEOTIDE SEQUENCE [LARGE SCALE GENOMIC DNA]</scope>
    <source>
        <strain evidence="2 3">00-1_S85</strain>
    </source>
</reference>
<dbReference type="AlphaFoldDB" id="A0A7X3EXJ9"/>
<evidence type="ECO:0000313" key="3">
    <source>
        <dbReference type="Proteomes" id="UP000471242"/>
    </source>
</evidence>